<gene>
    <name evidence="7" type="ORF">SAMN04488067_10121</name>
</gene>
<dbReference type="GO" id="GO:0003729">
    <property type="term" value="F:mRNA binding"/>
    <property type="evidence" value="ECO:0007669"/>
    <property type="project" value="InterPro"/>
</dbReference>
<reference evidence="7 8" key="1">
    <citation type="submission" date="2016-10" db="EMBL/GenBank/DDBJ databases">
        <authorList>
            <person name="Varghese N."/>
            <person name="Submissions S."/>
        </authorList>
    </citation>
    <scope>NUCLEOTIDE SEQUENCE [LARGE SCALE GENOMIC DNA]</scope>
    <source>
        <strain evidence="7 8">CGMCC 1.3527</strain>
    </source>
</reference>
<evidence type="ECO:0000256" key="3">
    <source>
        <dbReference type="ARBA" id="ARBA00022759"/>
    </source>
</evidence>
<keyword evidence="2" id="KW-0540">Nuclease</keyword>
<dbReference type="OrthoDB" id="7619at2157"/>
<dbReference type="EMBL" id="FNBO01000001">
    <property type="protein sequence ID" value="SDE90369.1"/>
    <property type="molecule type" value="Genomic_DNA"/>
</dbReference>
<keyword evidence="6" id="KW-0346">Stress response</keyword>
<accession>A0A1G7GQX7</accession>
<dbReference type="InterPro" id="IPR038570">
    <property type="entry name" value="HicA_sf"/>
</dbReference>
<dbReference type="SUPFAM" id="SSF54786">
    <property type="entry name" value="YcfA/nrd intein domain"/>
    <property type="match status" value="1"/>
</dbReference>
<protein>
    <submittedName>
        <fullName evidence="7">Predicted RNA binding protein YcfA, dsRBD-like fold, HicA-like mRNA interferase family</fullName>
    </submittedName>
</protein>
<dbReference type="Gene3D" id="3.30.920.30">
    <property type="entry name" value="Hypothetical protein"/>
    <property type="match status" value="1"/>
</dbReference>
<evidence type="ECO:0000313" key="7">
    <source>
        <dbReference type="EMBL" id="SDE90369.1"/>
    </source>
</evidence>
<evidence type="ECO:0000256" key="4">
    <source>
        <dbReference type="ARBA" id="ARBA00022801"/>
    </source>
</evidence>
<keyword evidence="3" id="KW-0255">Endonuclease</keyword>
<organism evidence="7 8">
    <name type="scientific">Halorubrum xinjiangense</name>
    <dbReference type="NCBI Taxonomy" id="261291"/>
    <lineage>
        <taxon>Archaea</taxon>
        <taxon>Methanobacteriati</taxon>
        <taxon>Methanobacteriota</taxon>
        <taxon>Stenosarchaea group</taxon>
        <taxon>Halobacteria</taxon>
        <taxon>Halobacteriales</taxon>
        <taxon>Haloferacaceae</taxon>
        <taxon>Halorubrum</taxon>
    </lineage>
</organism>
<dbReference type="Proteomes" id="UP000324020">
    <property type="component" value="Unassembled WGS sequence"/>
</dbReference>
<dbReference type="GO" id="GO:0016787">
    <property type="term" value="F:hydrolase activity"/>
    <property type="evidence" value="ECO:0007669"/>
    <property type="project" value="UniProtKB-KW"/>
</dbReference>
<evidence type="ECO:0000256" key="5">
    <source>
        <dbReference type="ARBA" id="ARBA00022884"/>
    </source>
</evidence>
<keyword evidence="8" id="KW-1185">Reference proteome</keyword>
<name>A0A1G7GQX7_9EURY</name>
<keyword evidence="5" id="KW-0694">RNA-binding</keyword>
<keyword evidence="4" id="KW-0378">Hydrolase</keyword>
<dbReference type="AlphaFoldDB" id="A0A1G7GQX7"/>
<evidence type="ECO:0000313" key="8">
    <source>
        <dbReference type="Proteomes" id="UP000324020"/>
    </source>
</evidence>
<evidence type="ECO:0000256" key="1">
    <source>
        <dbReference type="ARBA" id="ARBA00022649"/>
    </source>
</evidence>
<dbReference type="RefSeq" id="WP_149797049.1">
    <property type="nucleotide sequence ID" value="NZ_FNBO01000001.1"/>
</dbReference>
<keyword evidence="1" id="KW-1277">Toxin-antitoxin system</keyword>
<dbReference type="GO" id="GO:0004519">
    <property type="term" value="F:endonuclease activity"/>
    <property type="evidence" value="ECO:0007669"/>
    <property type="project" value="UniProtKB-KW"/>
</dbReference>
<sequence>MSGPPRNFSGREIVTVLTSFNYRKDRQRGSHAILKYTNPDTGEVRTVTVPLHDRVKIGTLQSIADQCGAEDFDAWCRWIDEHR</sequence>
<dbReference type="Pfam" id="PF07927">
    <property type="entry name" value="HicA_toxin"/>
    <property type="match status" value="1"/>
</dbReference>
<evidence type="ECO:0000256" key="2">
    <source>
        <dbReference type="ARBA" id="ARBA00022722"/>
    </source>
</evidence>
<dbReference type="InterPro" id="IPR012933">
    <property type="entry name" value="HicA_mRNA_interferase"/>
</dbReference>
<evidence type="ECO:0000256" key="6">
    <source>
        <dbReference type="ARBA" id="ARBA00023016"/>
    </source>
</evidence>
<proteinExistence type="predicted"/>